<organism evidence="1 2">
    <name type="scientific">Pistacia integerrima</name>
    <dbReference type="NCBI Taxonomy" id="434235"/>
    <lineage>
        <taxon>Eukaryota</taxon>
        <taxon>Viridiplantae</taxon>
        <taxon>Streptophyta</taxon>
        <taxon>Embryophyta</taxon>
        <taxon>Tracheophyta</taxon>
        <taxon>Spermatophyta</taxon>
        <taxon>Magnoliopsida</taxon>
        <taxon>eudicotyledons</taxon>
        <taxon>Gunneridae</taxon>
        <taxon>Pentapetalae</taxon>
        <taxon>rosids</taxon>
        <taxon>malvids</taxon>
        <taxon>Sapindales</taxon>
        <taxon>Anacardiaceae</taxon>
        <taxon>Pistacia</taxon>
    </lineage>
</organism>
<proteinExistence type="predicted"/>
<accession>A0ACC0YED3</accession>
<keyword evidence="2" id="KW-1185">Reference proteome</keyword>
<dbReference type="Proteomes" id="UP001163603">
    <property type="component" value="Chromosome 7"/>
</dbReference>
<evidence type="ECO:0000313" key="1">
    <source>
        <dbReference type="EMBL" id="KAJ0035168.1"/>
    </source>
</evidence>
<gene>
    <name evidence="1" type="ORF">Pint_25323</name>
</gene>
<sequence>MWVSCFKVVSSHLTEESIITLKSSYNETLLEMLVSYSIIDTLHCATQ</sequence>
<comment type="caution">
    <text evidence="1">The sequence shown here is derived from an EMBL/GenBank/DDBJ whole genome shotgun (WGS) entry which is preliminary data.</text>
</comment>
<reference evidence="2" key="1">
    <citation type="journal article" date="2023" name="G3 (Bethesda)">
        <title>Genome assembly and association tests identify interacting loci associated with vigor, precocity, and sex in interspecific pistachio rootstocks.</title>
        <authorList>
            <person name="Palmer W."/>
            <person name="Jacygrad E."/>
            <person name="Sagayaradj S."/>
            <person name="Cavanaugh K."/>
            <person name="Han R."/>
            <person name="Bertier L."/>
            <person name="Beede B."/>
            <person name="Kafkas S."/>
            <person name="Golino D."/>
            <person name="Preece J."/>
            <person name="Michelmore R."/>
        </authorList>
    </citation>
    <scope>NUCLEOTIDE SEQUENCE [LARGE SCALE GENOMIC DNA]</scope>
</reference>
<protein>
    <submittedName>
        <fullName evidence="1">Uncharacterized protein</fullName>
    </submittedName>
</protein>
<evidence type="ECO:0000313" key="2">
    <source>
        <dbReference type="Proteomes" id="UP001163603"/>
    </source>
</evidence>
<dbReference type="EMBL" id="CM047742">
    <property type="protein sequence ID" value="KAJ0035168.1"/>
    <property type="molecule type" value="Genomic_DNA"/>
</dbReference>
<name>A0ACC0YED3_9ROSI</name>